<evidence type="ECO:0000256" key="1">
    <source>
        <dbReference type="ARBA" id="ARBA00022801"/>
    </source>
</evidence>
<keyword evidence="4" id="KW-1185">Reference proteome</keyword>
<dbReference type="RefSeq" id="WP_344241239.1">
    <property type="nucleotide sequence ID" value="NZ_BAAAHH010000011.1"/>
</dbReference>
<dbReference type="InterPro" id="IPR029058">
    <property type="entry name" value="AB_hydrolase_fold"/>
</dbReference>
<organism evidence="3 4">
    <name type="scientific">Actinocorallia libanotica</name>
    <dbReference type="NCBI Taxonomy" id="46162"/>
    <lineage>
        <taxon>Bacteria</taxon>
        <taxon>Bacillati</taxon>
        <taxon>Actinomycetota</taxon>
        <taxon>Actinomycetes</taxon>
        <taxon>Streptosporangiales</taxon>
        <taxon>Thermomonosporaceae</taxon>
        <taxon>Actinocorallia</taxon>
    </lineage>
</organism>
<dbReference type="PANTHER" id="PTHR43798">
    <property type="entry name" value="MONOACYLGLYCEROL LIPASE"/>
    <property type="match status" value="1"/>
</dbReference>
<dbReference type="PANTHER" id="PTHR43798:SF31">
    <property type="entry name" value="AB HYDROLASE SUPERFAMILY PROTEIN YCLE"/>
    <property type="match status" value="1"/>
</dbReference>
<evidence type="ECO:0000313" key="3">
    <source>
        <dbReference type="EMBL" id="GAA0951333.1"/>
    </source>
</evidence>
<evidence type="ECO:0000259" key="2">
    <source>
        <dbReference type="Pfam" id="PF12697"/>
    </source>
</evidence>
<accession>A0ABP4BKY8</accession>
<comment type="caution">
    <text evidence="3">The sequence shown here is derived from an EMBL/GenBank/DDBJ whole genome shotgun (WGS) entry which is preliminary data.</text>
</comment>
<dbReference type="InterPro" id="IPR050266">
    <property type="entry name" value="AB_hydrolase_sf"/>
</dbReference>
<evidence type="ECO:0000313" key="4">
    <source>
        <dbReference type="Proteomes" id="UP001500665"/>
    </source>
</evidence>
<dbReference type="Gene3D" id="3.40.50.1820">
    <property type="entry name" value="alpha/beta hydrolase"/>
    <property type="match status" value="1"/>
</dbReference>
<name>A0ABP4BKY8_9ACTN</name>
<dbReference type="GO" id="GO:0016787">
    <property type="term" value="F:hydrolase activity"/>
    <property type="evidence" value="ECO:0007669"/>
    <property type="project" value="UniProtKB-KW"/>
</dbReference>
<dbReference type="Proteomes" id="UP001500665">
    <property type="component" value="Unassembled WGS sequence"/>
</dbReference>
<dbReference type="EMBL" id="BAAAHH010000011">
    <property type="protein sequence ID" value="GAA0951333.1"/>
    <property type="molecule type" value="Genomic_DNA"/>
</dbReference>
<dbReference type="PRINTS" id="PR00111">
    <property type="entry name" value="ABHYDROLASE"/>
</dbReference>
<dbReference type="PRINTS" id="PR00412">
    <property type="entry name" value="EPOXHYDRLASE"/>
</dbReference>
<dbReference type="Pfam" id="PF12697">
    <property type="entry name" value="Abhydrolase_6"/>
    <property type="match status" value="1"/>
</dbReference>
<keyword evidence="1 3" id="KW-0378">Hydrolase</keyword>
<dbReference type="InterPro" id="IPR000639">
    <property type="entry name" value="Epox_hydrolase-like"/>
</dbReference>
<proteinExistence type="predicted"/>
<dbReference type="InterPro" id="IPR000073">
    <property type="entry name" value="AB_hydrolase_1"/>
</dbReference>
<feature type="domain" description="AB hydrolase-1" evidence="2">
    <location>
        <begin position="42"/>
        <end position="278"/>
    </location>
</feature>
<dbReference type="SUPFAM" id="SSF53474">
    <property type="entry name" value="alpha/beta-Hydrolases"/>
    <property type="match status" value="1"/>
</dbReference>
<gene>
    <name evidence="3" type="ORF">GCM10009550_30860</name>
</gene>
<sequence>MSTPRFLQLPPAVRRTTVRTPRGSFAVLEALPVGEPERHPALLVPGFTGSKEDFLGVLQTLTGAGRRVLALDMRGQHDSPGCDDPSRYLLPELGADVAEILVALGPEPVHLVGHSFGGLVTREAVLAEPAMVASYTLMASGPAAIDGPSAQKAAALRDALTGALSMEQIWQIKLGPDARAAGWAEEIIEFLRHRYLNNCTTGLVTMAGELLSAPDRTADLAKAADDTDLPIMVLYGEDDDAWLPETQAAMSARLEAARVVIPGAAHSPAWEAPETTAHALTDFWNSAERR</sequence>
<protein>
    <submittedName>
        <fullName evidence="3">Alpha/beta hydrolase</fullName>
    </submittedName>
</protein>
<reference evidence="4" key="1">
    <citation type="journal article" date="2019" name="Int. J. Syst. Evol. Microbiol.">
        <title>The Global Catalogue of Microorganisms (GCM) 10K type strain sequencing project: providing services to taxonomists for standard genome sequencing and annotation.</title>
        <authorList>
            <consortium name="The Broad Institute Genomics Platform"/>
            <consortium name="The Broad Institute Genome Sequencing Center for Infectious Disease"/>
            <person name="Wu L."/>
            <person name="Ma J."/>
        </authorList>
    </citation>
    <scope>NUCLEOTIDE SEQUENCE [LARGE SCALE GENOMIC DNA]</scope>
    <source>
        <strain evidence="4">JCM 10696</strain>
    </source>
</reference>